<dbReference type="GO" id="GO:0015227">
    <property type="term" value="F:O-acyl-L-carnitine transmembrane transporter activity"/>
    <property type="evidence" value="ECO:0007669"/>
    <property type="project" value="TreeGrafter"/>
</dbReference>
<keyword evidence="7" id="KW-0496">Mitochondrion</keyword>
<dbReference type="KEGG" id="acan:ACA1_368430"/>
<sequence length="264" mass="28805">MSQSQGVLKDTIAGGFGGACLVLVGHPLDTIKVRMQTMVVQPGVPPPYTSTWDCAMKTMKAEGPLALYKGMVAPLTGVTPMYSLCFLGYSFGQKIFCKEDTYKNLDLVRIGLAGATSGIFTTPILAPLERVKCLLQIQGKTGQYKGPWDCAVKLYKEGGIANVNKGYMATMLRDSVASFFYFSTYAILKHAMTPEGQAQPSAWGTLFAGGMAGIFNWLGCIPIDTLKTKLQTAPEGKYPNGIRSVFKDVIKNDGWRALHQMFQW</sequence>
<dbReference type="GO" id="GO:0031966">
    <property type="term" value="C:mitochondrial membrane"/>
    <property type="evidence" value="ECO:0007669"/>
    <property type="project" value="UniProtKB-SubCell"/>
</dbReference>
<dbReference type="Pfam" id="PF00153">
    <property type="entry name" value="Mito_carr"/>
    <property type="match status" value="3"/>
</dbReference>
<organism evidence="11 12">
    <name type="scientific">Acanthamoeba castellanii (strain ATCC 30010 / Neff)</name>
    <dbReference type="NCBI Taxonomy" id="1257118"/>
    <lineage>
        <taxon>Eukaryota</taxon>
        <taxon>Amoebozoa</taxon>
        <taxon>Discosea</taxon>
        <taxon>Longamoebia</taxon>
        <taxon>Centramoebida</taxon>
        <taxon>Acanthamoebidae</taxon>
        <taxon>Acanthamoeba</taxon>
    </lineage>
</organism>
<evidence type="ECO:0000313" key="11">
    <source>
        <dbReference type="EMBL" id="ELR18132.1"/>
    </source>
</evidence>
<gene>
    <name evidence="11" type="ORF">ACA1_368430</name>
</gene>
<keyword evidence="12" id="KW-1185">Reference proteome</keyword>
<accession>L8GYX3</accession>
<protein>
    <submittedName>
        <fullName evidence="11">Carnitine/acylcarnitine translocase, putative</fullName>
    </submittedName>
</protein>
<dbReference type="OrthoDB" id="14252at2759"/>
<name>L8GYX3_ACACF</name>
<dbReference type="InterPro" id="IPR023395">
    <property type="entry name" value="MCP_dom_sf"/>
</dbReference>
<feature type="repeat" description="Solcar" evidence="9">
    <location>
        <begin position="105"/>
        <end position="191"/>
    </location>
</feature>
<dbReference type="GO" id="GO:1902603">
    <property type="term" value="P:carnitine transmembrane transport"/>
    <property type="evidence" value="ECO:0007669"/>
    <property type="project" value="TreeGrafter"/>
</dbReference>
<feature type="repeat" description="Solcar" evidence="9">
    <location>
        <begin position="200"/>
        <end position="264"/>
    </location>
</feature>
<dbReference type="InterPro" id="IPR050567">
    <property type="entry name" value="Mitochondrial_Carrier"/>
</dbReference>
<evidence type="ECO:0000256" key="4">
    <source>
        <dbReference type="ARBA" id="ARBA00022692"/>
    </source>
</evidence>
<dbReference type="RefSeq" id="XP_004340152.1">
    <property type="nucleotide sequence ID" value="XM_004340104.1"/>
</dbReference>
<dbReference type="PANTHER" id="PTHR45624">
    <property type="entry name" value="MITOCHONDRIAL BASIC AMINO ACIDS TRANSPORTER-RELATED"/>
    <property type="match status" value="1"/>
</dbReference>
<feature type="repeat" description="Solcar" evidence="9">
    <location>
        <begin position="5"/>
        <end position="95"/>
    </location>
</feature>
<comment type="subcellular location">
    <subcellularLocation>
        <location evidence="1">Mitochondrion membrane</location>
        <topology evidence="1">Multi-pass membrane protein</topology>
    </subcellularLocation>
</comment>
<keyword evidence="8 9" id="KW-0472">Membrane</keyword>
<keyword evidence="3 10" id="KW-0813">Transport</keyword>
<dbReference type="PROSITE" id="PS50920">
    <property type="entry name" value="SOLCAR"/>
    <property type="match status" value="3"/>
</dbReference>
<evidence type="ECO:0000256" key="2">
    <source>
        <dbReference type="ARBA" id="ARBA00006375"/>
    </source>
</evidence>
<proteinExistence type="inferred from homology"/>
<dbReference type="Proteomes" id="UP000011083">
    <property type="component" value="Unassembled WGS sequence"/>
</dbReference>
<dbReference type="OMA" id="YPRRIRD"/>
<dbReference type="AlphaFoldDB" id="L8GYX3"/>
<evidence type="ECO:0000256" key="10">
    <source>
        <dbReference type="RuleBase" id="RU000488"/>
    </source>
</evidence>
<dbReference type="GeneID" id="14918923"/>
<evidence type="ECO:0000256" key="9">
    <source>
        <dbReference type="PROSITE-ProRule" id="PRU00282"/>
    </source>
</evidence>
<dbReference type="Gene3D" id="1.50.40.10">
    <property type="entry name" value="Mitochondrial carrier domain"/>
    <property type="match status" value="2"/>
</dbReference>
<evidence type="ECO:0000256" key="1">
    <source>
        <dbReference type="ARBA" id="ARBA00004225"/>
    </source>
</evidence>
<evidence type="ECO:0000256" key="7">
    <source>
        <dbReference type="ARBA" id="ARBA00023128"/>
    </source>
</evidence>
<dbReference type="EMBL" id="KB007960">
    <property type="protein sequence ID" value="ELR18132.1"/>
    <property type="molecule type" value="Genomic_DNA"/>
</dbReference>
<dbReference type="SUPFAM" id="SSF103506">
    <property type="entry name" value="Mitochondrial carrier"/>
    <property type="match status" value="1"/>
</dbReference>
<evidence type="ECO:0000256" key="8">
    <source>
        <dbReference type="ARBA" id="ARBA00023136"/>
    </source>
</evidence>
<keyword evidence="5" id="KW-0677">Repeat</keyword>
<evidence type="ECO:0000313" key="12">
    <source>
        <dbReference type="Proteomes" id="UP000011083"/>
    </source>
</evidence>
<reference evidence="11 12" key="1">
    <citation type="journal article" date="2013" name="Genome Biol.">
        <title>Genome of Acanthamoeba castellanii highlights extensive lateral gene transfer and early evolution of tyrosine kinase signaling.</title>
        <authorList>
            <person name="Clarke M."/>
            <person name="Lohan A.J."/>
            <person name="Liu B."/>
            <person name="Lagkouvardos I."/>
            <person name="Roy S."/>
            <person name="Zafar N."/>
            <person name="Bertelli C."/>
            <person name="Schilde C."/>
            <person name="Kianianmomeni A."/>
            <person name="Burglin T.R."/>
            <person name="Frech C."/>
            <person name="Turcotte B."/>
            <person name="Kopec K.O."/>
            <person name="Synnott J.M."/>
            <person name="Choo C."/>
            <person name="Paponov I."/>
            <person name="Finkler A."/>
            <person name="Soon Heng Tan C."/>
            <person name="Hutchins A.P."/>
            <person name="Weinmeier T."/>
            <person name="Rattei T."/>
            <person name="Chu J.S."/>
            <person name="Gimenez G."/>
            <person name="Irimia M."/>
            <person name="Rigden D.J."/>
            <person name="Fitzpatrick D.A."/>
            <person name="Lorenzo-Morales J."/>
            <person name="Bateman A."/>
            <person name="Chiu C.H."/>
            <person name="Tang P."/>
            <person name="Hegemann P."/>
            <person name="Fromm H."/>
            <person name="Raoult D."/>
            <person name="Greub G."/>
            <person name="Miranda-Saavedra D."/>
            <person name="Chen N."/>
            <person name="Nash P."/>
            <person name="Ginger M.L."/>
            <person name="Horn M."/>
            <person name="Schaap P."/>
            <person name="Caler L."/>
            <person name="Loftus B."/>
        </authorList>
    </citation>
    <scope>NUCLEOTIDE SEQUENCE [LARGE SCALE GENOMIC DNA]</scope>
    <source>
        <strain evidence="11 12">Neff</strain>
    </source>
</reference>
<evidence type="ECO:0000256" key="6">
    <source>
        <dbReference type="ARBA" id="ARBA00022989"/>
    </source>
</evidence>
<evidence type="ECO:0000256" key="3">
    <source>
        <dbReference type="ARBA" id="ARBA00022448"/>
    </source>
</evidence>
<comment type="similarity">
    <text evidence="2 10">Belongs to the mitochondrial carrier (TC 2.A.29) family.</text>
</comment>
<dbReference type="VEuPathDB" id="AmoebaDB:ACA1_368430"/>
<keyword evidence="6" id="KW-1133">Transmembrane helix</keyword>
<dbReference type="InterPro" id="IPR018108">
    <property type="entry name" value="MCP_transmembrane"/>
</dbReference>
<keyword evidence="4 9" id="KW-0812">Transmembrane</keyword>
<dbReference type="GO" id="GO:0006839">
    <property type="term" value="P:mitochondrial transport"/>
    <property type="evidence" value="ECO:0007669"/>
    <property type="project" value="TreeGrafter"/>
</dbReference>
<evidence type="ECO:0000256" key="5">
    <source>
        <dbReference type="ARBA" id="ARBA00022737"/>
    </source>
</evidence>
<dbReference type="PANTHER" id="PTHR45624:SF4">
    <property type="entry name" value="CONGESTED-LIKE TRACHEA PROTEIN-RELATED"/>
    <property type="match status" value="1"/>
</dbReference>